<dbReference type="Gene3D" id="2.60.40.10">
    <property type="entry name" value="Immunoglobulins"/>
    <property type="match status" value="2"/>
</dbReference>
<keyword evidence="2 5" id="KW-0812">Transmembrane</keyword>
<reference evidence="9" key="2">
    <citation type="journal article" date="2014" name="Nat. Commun.">
        <title>The cavefish genome reveals candidate genes for eye loss.</title>
        <authorList>
            <person name="McGaugh S.E."/>
            <person name="Gross J.B."/>
            <person name="Aken B."/>
            <person name="Blin M."/>
            <person name="Borowsky R."/>
            <person name="Chalopin D."/>
            <person name="Hinaux H."/>
            <person name="Jeffery W.R."/>
            <person name="Keene A."/>
            <person name="Ma L."/>
            <person name="Minx P."/>
            <person name="Murphy D."/>
            <person name="O'Quin K.E."/>
            <person name="Retaux S."/>
            <person name="Rohner N."/>
            <person name="Searle S.M."/>
            <person name="Stahl B.A."/>
            <person name="Tabin C."/>
            <person name="Volff J.N."/>
            <person name="Yoshizawa M."/>
            <person name="Warren W.C."/>
        </authorList>
    </citation>
    <scope>NUCLEOTIDE SEQUENCE [LARGE SCALE GENOMIC DNA]</scope>
    <source>
        <strain evidence="9">female</strain>
    </source>
</reference>
<dbReference type="PANTHER" id="PTHR11860">
    <property type="entry name" value="POLYMERIC-IMMUNOGLOBULIN RECEPTOR"/>
    <property type="match status" value="1"/>
</dbReference>
<evidence type="ECO:0000256" key="3">
    <source>
        <dbReference type="ARBA" id="ARBA00023136"/>
    </source>
</evidence>
<reference evidence="8" key="3">
    <citation type="submission" date="2025-08" db="UniProtKB">
        <authorList>
            <consortium name="Ensembl"/>
        </authorList>
    </citation>
    <scope>IDENTIFICATION</scope>
</reference>
<feature type="domain" description="Immunoglobulin" evidence="7">
    <location>
        <begin position="125"/>
        <end position="230"/>
    </location>
</feature>
<dbReference type="GeneTree" id="ENSGT01050000245162"/>
<dbReference type="InterPro" id="IPR050671">
    <property type="entry name" value="CD300_family_receptors"/>
</dbReference>
<feature type="chain" id="PRO_5017311195" description="Immunoglobulin domain-containing protein" evidence="6">
    <location>
        <begin position="18"/>
        <end position="363"/>
    </location>
</feature>
<dbReference type="Pfam" id="PF07686">
    <property type="entry name" value="V-set"/>
    <property type="match status" value="2"/>
</dbReference>
<evidence type="ECO:0000256" key="1">
    <source>
        <dbReference type="ARBA" id="ARBA00004370"/>
    </source>
</evidence>
<dbReference type="PANTHER" id="PTHR11860:SF87">
    <property type="entry name" value="CMRF35-LIKE MOLECULE 8"/>
    <property type="match status" value="1"/>
</dbReference>
<evidence type="ECO:0000256" key="5">
    <source>
        <dbReference type="SAM" id="Phobius"/>
    </source>
</evidence>
<dbReference type="Bgee" id="ENSAMXG00000039250">
    <property type="expression patterns" value="Expressed in ovary and 1 other cell type or tissue"/>
</dbReference>
<evidence type="ECO:0000259" key="7">
    <source>
        <dbReference type="SMART" id="SM00409"/>
    </source>
</evidence>
<feature type="compositionally biased region" description="Low complexity" evidence="4">
    <location>
        <begin position="277"/>
        <end position="290"/>
    </location>
</feature>
<dbReference type="GO" id="GO:0005886">
    <property type="term" value="C:plasma membrane"/>
    <property type="evidence" value="ECO:0007669"/>
    <property type="project" value="TreeGrafter"/>
</dbReference>
<dbReference type="AlphaFoldDB" id="A0A3B1IS30"/>
<dbReference type="InParanoid" id="A0A3B1IS30"/>
<feature type="compositionally biased region" description="Polar residues" evidence="4">
    <location>
        <begin position="321"/>
        <end position="333"/>
    </location>
</feature>
<organism evidence="8 9">
    <name type="scientific">Astyanax mexicanus</name>
    <name type="common">Blind cave fish</name>
    <name type="synonym">Astyanax fasciatus mexicanus</name>
    <dbReference type="NCBI Taxonomy" id="7994"/>
    <lineage>
        <taxon>Eukaryota</taxon>
        <taxon>Metazoa</taxon>
        <taxon>Chordata</taxon>
        <taxon>Craniata</taxon>
        <taxon>Vertebrata</taxon>
        <taxon>Euteleostomi</taxon>
        <taxon>Actinopterygii</taxon>
        <taxon>Neopterygii</taxon>
        <taxon>Teleostei</taxon>
        <taxon>Ostariophysi</taxon>
        <taxon>Characiformes</taxon>
        <taxon>Characoidei</taxon>
        <taxon>Acestrorhamphidae</taxon>
        <taxon>Acestrorhamphinae</taxon>
        <taxon>Astyanax</taxon>
    </lineage>
</organism>
<sequence length="363" mass="40196">MKILKILLIFTVSFISGEVDYDDVTGYKGGSVLINCYYTNPHTKYFCKLDENKQCIEKFLSNESTSPNPDQKIFSMDDTQLKLYSLLIKNISQQDAGTYRCGVEKGNKLIDVKLEVEEDTCCGKSFLHKAHPGETVTFTCKYPAKFQQYFKYLYNVTNHNLSVVIYTLGSSVQKGRFFISDHTEQNLFKVSISNLTVEDTGVYLCGAQKIQNGKGDPYFSLFSEMQLQVERHSIPLSSGSLAVVIAVSVCVILLVIGGVGGGALIFYKRRQTKTRDSASASSTRRNSVNSEEAHQGPYYEEIPDNQPSSSTVYATAENPRAPSNTERAANRSTEPPAEFYSMAQLSNPASGVSAVYATVDDCT</sequence>
<accession>A0A3B1IS30</accession>
<feature type="region of interest" description="Disordered" evidence="4">
    <location>
        <begin position="275"/>
        <end position="334"/>
    </location>
</feature>
<dbReference type="InterPro" id="IPR013783">
    <property type="entry name" value="Ig-like_fold"/>
</dbReference>
<keyword evidence="3 5" id="KW-0472">Membrane</keyword>
<dbReference type="InterPro" id="IPR003599">
    <property type="entry name" value="Ig_sub"/>
</dbReference>
<proteinExistence type="predicted"/>
<dbReference type="GO" id="GO:0004888">
    <property type="term" value="F:transmembrane signaling receptor activity"/>
    <property type="evidence" value="ECO:0007669"/>
    <property type="project" value="TreeGrafter"/>
</dbReference>
<feature type="transmembrane region" description="Helical" evidence="5">
    <location>
        <begin position="241"/>
        <end position="267"/>
    </location>
</feature>
<feature type="domain" description="Immunoglobulin" evidence="7">
    <location>
        <begin position="21"/>
        <end position="117"/>
    </location>
</feature>
<evidence type="ECO:0000256" key="6">
    <source>
        <dbReference type="SAM" id="SignalP"/>
    </source>
</evidence>
<dbReference type="Proteomes" id="UP000018467">
    <property type="component" value="Unassembled WGS sequence"/>
</dbReference>
<name>A0A3B1IS30_ASTMX</name>
<evidence type="ECO:0000313" key="8">
    <source>
        <dbReference type="Ensembl" id="ENSAMXP00000032793.1"/>
    </source>
</evidence>
<keyword evidence="6" id="KW-0732">Signal</keyword>
<evidence type="ECO:0000256" key="2">
    <source>
        <dbReference type="ARBA" id="ARBA00022692"/>
    </source>
</evidence>
<dbReference type="InterPro" id="IPR013106">
    <property type="entry name" value="Ig_V-set"/>
</dbReference>
<comment type="subcellular location">
    <subcellularLocation>
        <location evidence="1">Membrane</location>
    </subcellularLocation>
</comment>
<evidence type="ECO:0000313" key="9">
    <source>
        <dbReference type="Proteomes" id="UP000018467"/>
    </source>
</evidence>
<protein>
    <recommendedName>
        <fullName evidence="7">Immunoglobulin domain-containing protein</fullName>
    </recommendedName>
</protein>
<evidence type="ECO:0000256" key="4">
    <source>
        <dbReference type="SAM" id="MobiDB-lite"/>
    </source>
</evidence>
<dbReference type="SUPFAM" id="SSF48726">
    <property type="entry name" value="Immunoglobulin"/>
    <property type="match status" value="2"/>
</dbReference>
<keyword evidence="5" id="KW-1133">Transmembrane helix</keyword>
<dbReference type="Ensembl" id="ENSAMXT00000052278.1">
    <property type="protein sequence ID" value="ENSAMXP00000032793.1"/>
    <property type="gene ID" value="ENSAMXG00000039250.1"/>
</dbReference>
<reference evidence="9" key="1">
    <citation type="submission" date="2013-03" db="EMBL/GenBank/DDBJ databases">
        <authorList>
            <person name="Jeffery W."/>
            <person name="Warren W."/>
            <person name="Wilson R.K."/>
        </authorList>
    </citation>
    <scope>NUCLEOTIDE SEQUENCE</scope>
    <source>
        <strain evidence="9">female</strain>
    </source>
</reference>
<reference evidence="8" key="4">
    <citation type="submission" date="2025-09" db="UniProtKB">
        <authorList>
            <consortium name="Ensembl"/>
        </authorList>
    </citation>
    <scope>IDENTIFICATION</scope>
</reference>
<feature type="signal peptide" evidence="6">
    <location>
        <begin position="1"/>
        <end position="17"/>
    </location>
</feature>
<dbReference type="SMART" id="SM00409">
    <property type="entry name" value="IG"/>
    <property type="match status" value="2"/>
</dbReference>
<dbReference type="InterPro" id="IPR036179">
    <property type="entry name" value="Ig-like_dom_sf"/>
</dbReference>
<keyword evidence="9" id="KW-1185">Reference proteome</keyword>